<gene>
    <name evidence="1" type="ORF">L861_01400</name>
</gene>
<dbReference type="Proteomes" id="UP000014463">
    <property type="component" value="Unassembled WGS sequence"/>
</dbReference>
<comment type="caution">
    <text evidence="1">The sequence shown here is derived from an EMBL/GenBank/DDBJ whole genome shotgun (WGS) entry which is preliminary data.</text>
</comment>
<dbReference type="STRING" id="1121939.L861_01400"/>
<accession>S2LH57</accession>
<sequence>MLLNDRLDGSVHDSLDTILNVIRDSRGASTEEQGGNAKGTQSAICIIENFLSMSNG</sequence>
<name>S2LH57_LITA3</name>
<evidence type="ECO:0000313" key="1">
    <source>
        <dbReference type="EMBL" id="EPC03986.1"/>
    </source>
</evidence>
<reference evidence="1 2" key="1">
    <citation type="journal article" date="2013" name="Genome Announc.">
        <title>Draft genome sequence of the moderately halophilic gammaproteobacterium Halomonas anticariensis FP35.</title>
        <authorList>
            <person name="Tahrioui A."/>
            <person name="Quesada E."/>
            <person name="Llamas I."/>
        </authorList>
    </citation>
    <scope>NUCLEOTIDE SEQUENCE [LARGE SCALE GENOMIC DNA]</scope>
    <source>
        <strain evidence="2">DSM 16096 / CECT 5854 / LMG 22089 / FP35</strain>
    </source>
</reference>
<protein>
    <submittedName>
        <fullName evidence="1">Uncharacterized protein</fullName>
    </submittedName>
</protein>
<dbReference type="EMBL" id="ASTJ01000011">
    <property type="protein sequence ID" value="EPC03986.1"/>
    <property type="molecule type" value="Genomic_DNA"/>
</dbReference>
<evidence type="ECO:0000313" key="2">
    <source>
        <dbReference type="Proteomes" id="UP000014463"/>
    </source>
</evidence>
<proteinExistence type="predicted"/>
<keyword evidence="2" id="KW-1185">Reference proteome</keyword>
<organism evidence="1 2">
    <name type="scientific">Litchfieldella anticariensis (strain DSM 16096 / CECT 5854 / CIP 108499 / LMG 22089 / FP35)</name>
    <name type="common">Halomonas anticariensis</name>
    <dbReference type="NCBI Taxonomy" id="1121939"/>
    <lineage>
        <taxon>Bacteria</taxon>
        <taxon>Pseudomonadati</taxon>
        <taxon>Pseudomonadota</taxon>
        <taxon>Gammaproteobacteria</taxon>
        <taxon>Oceanospirillales</taxon>
        <taxon>Halomonadaceae</taxon>
        <taxon>Litchfieldella</taxon>
    </lineage>
</organism>
<dbReference type="AlphaFoldDB" id="S2LH57"/>